<keyword evidence="1" id="KW-1133">Transmembrane helix</keyword>
<organism evidence="2 3">
    <name type="scientific">Colletotrichum chlorophyti</name>
    <dbReference type="NCBI Taxonomy" id="708187"/>
    <lineage>
        <taxon>Eukaryota</taxon>
        <taxon>Fungi</taxon>
        <taxon>Dikarya</taxon>
        <taxon>Ascomycota</taxon>
        <taxon>Pezizomycotina</taxon>
        <taxon>Sordariomycetes</taxon>
        <taxon>Hypocreomycetidae</taxon>
        <taxon>Glomerellales</taxon>
        <taxon>Glomerellaceae</taxon>
        <taxon>Colletotrichum</taxon>
    </lineage>
</organism>
<dbReference type="EMBL" id="MPGH01000242">
    <property type="protein sequence ID" value="OLN81691.1"/>
    <property type="molecule type" value="Genomic_DNA"/>
</dbReference>
<protein>
    <submittedName>
        <fullName evidence="2">Uncharacterized protein</fullName>
    </submittedName>
</protein>
<keyword evidence="1" id="KW-0472">Membrane</keyword>
<accession>A0A1Q8RBI8</accession>
<dbReference type="AlphaFoldDB" id="A0A1Q8RBI8"/>
<evidence type="ECO:0000313" key="2">
    <source>
        <dbReference type="EMBL" id="OLN81691.1"/>
    </source>
</evidence>
<dbReference type="Proteomes" id="UP000186583">
    <property type="component" value="Unassembled WGS sequence"/>
</dbReference>
<keyword evidence="1" id="KW-0812">Transmembrane</keyword>
<evidence type="ECO:0000313" key="3">
    <source>
        <dbReference type="Proteomes" id="UP000186583"/>
    </source>
</evidence>
<gene>
    <name evidence="2" type="ORF">CCHL11_06970</name>
</gene>
<name>A0A1Q8RBI8_9PEZI</name>
<dbReference type="OrthoDB" id="4798539at2759"/>
<evidence type="ECO:0000256" key="1">
    <source>
        <dbReference type="SAM" id="Phobius"/>
    </source>
</evidence>
<reference evidence="2 3" key="1">
    <citation type="submission" date="2016-11" db="EMBL/GenBank/DDBJ databases">
        <title>Draft Genome Assembly of Colletotrichum chlorophyti a pathogen of herbaceous plants.</title>
        <authorList>
            <person name="Gan P."/>
            <person name="Narusaka M."/>
            <person name="Tsushima A."/>
            <person name="Narusaka Y."/>
            <person name="Takano Y."/>
            <person name="Shirasu K."/>
        </authorList>
    </citation>
    <scope>NUCLEOTIDE SEQUENCE [LARGE SCALE GENOMIC DNA]</scope>
    <source>
        <strain evidence="2 3">NTL11</strain>
    </source>
</reference>
<proteinExistence type="predicted"/>
<sequence>MRGHVLRGQFNQRCAESLGTDYSTAWPLQARVPVLIVITLFFMWMHPAIVNIFKCIIWATVKPIALTIGWLSVAFVRTLLFVFIDGPALVSSVLNGNTDLSLDLLNSLDVDNKTKVNTIWTSLHVEEEHVPCGVFDKKYKPFLATQNMKLSGPRQKRAMMRDRGLSC</sequence>
<feature type="transmembrane region" description="Helical" evidence="1">
    <location>
        <begin position="32"/>
        <end position="53"/>
    </location>
</feature>
<comment type="caution">
    <text evidence="2">The sequence shown here is derived from an EMBL/GenBank/DDBJ whole genome shotgun (WGS) entry which is preliminary data.</text>
</comment>
<feature type="transmembrane region" description="Helical" evidence="1">
    <location>
        <begin position="65"/>
        <end position="84"/>
    </location>
</feature>
<keyword evidence="3" id="KW-1185">Reference proteome</keyword>